<reference evidence="4" key="1">
    <citation type="submission" date="2017-08" db="EMBL/GenBank/DDBJ databases">
        <title>A dynamic microbial community with high functional redundancy inhabits the cold, oxic subseafloor aquifer.</title>
        <authorList>
            <person name="Tully B.J."/>
            <person name="Wheat C.G."/>
            <person name="Glazer B.T."/>
            <person name="Huber J.A."/>
        </authorList>
    </citation>
    <scope>NUCLEOTIDE SEQUENCE [LARGE SCALE GENOMIC DNA]</scope>
</reference>
<protein>
    <submittedName>
        <fullName evidence="3">Protein CapI</fullName>
    </submittedName>
</protein>
<dbReference type="InterPro" id="IPR036291">
    <property type="entry name" value="NAD(P)-bd_dom_sf"/>
</dbReference>
<evidence type="ECO:0000313" key="4">
    <source>
        <dbReference type="Proteomes" id="UP000217838"/>
    </source>
</evidence>
<dbReference type="PANTHER" id="PTHR43574">
    <property type="entry name" value="EPIMERASE-RELATED"/>
    <property type="match status" value="1"/>
</dbReference>
<gene>
    <name evidence="3" type="ORF">COB11_02620</name>
</gene>
<dbReference type="Proteomes" id="UP000217838">
    <property type="component" value="Unassembled WGS sequence"/>
</dbReference>
<evidence type="ECO:0000256" key="1">
    <source>
        <dbReference type="ARBA" id="ARBA00023027"/>
    </source>
</evidence>
<dbReference type="SUPFAM" id="SSF51735">
    <property type="entry name" value="NAD(P)-binding Rossmann-fold domains"/>
    <property type="match status" value="1"/>
</dbReference>
<dbReference type="AlphaFoldDB" id="A0A2A4YKP9"/>
<accession>A0A2A4YKP9</accession>
<dbReference type="PRINTS" id="PR01713">
    <property type="entry name" value="NUCEPIMERASE"/>
</dbReference>
<dbReference type="EMBL" id="NVUU01000024">
    <property type="protein sequence ID" value="PCI95271.1"/>
    <property type="molecule type" value="Genomic_DNA"/>
</dbReference>
<name>A0A2A4YKP9_UNCAE</name>
<dbReference type="Pfam" id="PF01370">
    <property type="entry name" value="Epimerase"/>
    <property type="match status" value="1"/>
</dbReference>
<feature type="domain" description="NAD-dependent epimerase/dehydratase" evidence="2">
    <location>
        <begin position="9"/>
        <end position="249"/>
    </location>
</feature>
<dbReference type="InterPro" id="IPR001509">
    <property type="entry name" value="Epimerase_deHydtase"/>
</dbReference>
<proteinExistence type="predicted"/>
<keyword evidence="1" id="KW-0520">NAD</keyword>
<organism evidence="3 4">
    <name type="scientific">Aerophobetes bacterium</name>
    <dbReference type="NCBI Taxonomy" id="2030807"/>
    <lineage>
        <taxon>Bacteria</taxon>
        <taxon>Candidatus Aerophobota</taxon>
    </lineage>
</organism>
<sequence>MRTYKPKTIFITGIAGFIGYHLAKALVERGDTVIGCDNFNEYYPVFLKNERVAILKKLGVEVIDHDIRELKSLKYLFEKHSFTHFINLAAQAGVRFSITHPHTYVQCNINGFLEVLEMCREFPSMKLIYASSSSVYGLNEKTPFSEDDLTKKPASLYAATKQSNELMAYVYSHVHGMHTTGLRFFTVYGPMGRPDMAYFSFTRAIDEGKPIHVFNHGKMKRDFTYIDDIIDGCVKAIDFGAKCEIFNLGNNKAEDLSNLIEQIESNLSKKAIIELKPMQPGDVYKTFADITKSQKMLGYAPKVSLEEGMKKFVSWYKEFSHELES</sequence>
<evidence type="ECO:0000259" key="2">
    <source>
        <dbReference type="Pfam" id="PF01370"/>
    </source>
</evidence>
<evidence type="ECO:0000313" key="3">
    <source>
        <dbReference type="EMBL" id="PCI95271.1"/>
    </source>
</evidence>
<dbReference type="Gene3D" id="3.40.50.720">
    <property type="entry name" value="NAD(P)-binding Rossmann-like Domain"/>
    <property type="match status" value="1"/>
</dbReference>
<dbReference type="Gene3D" id="3.90.25.10">
    <property type="entry name" value="UDP-galactose 4-epimerase, domain 1"/>
    <property type="match status" value="1"/>
</dbReference>
<comment type="caution">
    <text evidence="3">The sequence shown here is derived from an EMBL/GenBank/DDBJ whole genome shotgun (WGS) entry which is preliminary data.</text>
</comment>